<evidence type="ECO:0000313" key="1">
    <source>
        <dbReference type="EMBL" id="PSJ42516.1"/>
    </source>
</evidence>
<dbReference type="OrthoDB" id="9180959at2"/>
<reference evidence="1 2" key="1">
    <citation type="submission" date="2018-03" db="EMBL/GenBank/DDBJ databases">
        <title>The draft genome of Zobellella taiwanensis JCM 13381.</title>
        <authorList>
            <person name="Liu L."/>
            <person name="Li L."/>
            <person name="Wang T."/>
            <person name="Zhang X."/>
            <person name="Liang L."/>
        </authorList>
    </citation>
    <scope>NUCLEOTIDE SEQUENCE [LARGE SCALE GENOMIC DNA]</scope>
    <source>
        <strain evidence="1 2">JCM 13381</strain>
    </source>
</reference>
<organism evidence="1 2">
    <name type="scientific">Zobellella taiwanensis</name>
    <dbReference type="NCBI Taxonomy" id="347535"/>
    <lineage>
        <taxon>Bacteria</taxon>
        <taxon>Pseudomonadati</taxon>
        <taxon>Pseudomonadota</taxon>
        <taxon>Gammaproteobacteria</taxon>
        <taxon>Aeromonadales</taxon>
        <taxon>Aeromonadaceae</taxon>
        <taxon>Zobellella</taxon>
    </lineage>
</organism>
<accession>A0A2P7QX21</accession>
<sequence length="85" mass="9331">MAALPLHGRRSLRPTRLAGLVLAALAFAPRAEDRVALSPSEQAYIAAHPEVSLCVDPDWWPFESIDRQGRHVGIAAEPVCIKMFL</sequence>
<gene>
    <name evidence="1" type="ORF">C7I36_09545</name>
</gene>
<keyword evidence="2" id="KW-1185">Reference proteome</keyword>
<dbReference type="EMBL" id="PXYH01000011">
    <property type="protein sequence ID" value="PSJ42516.1"/>
    <property type="molecule type" value="Genomic_DNA"/>
</dbReference>
<evidence type="ECO:0000313" key="2">
    <source>
        <dbReference type="Proteomes" id="UP000242181"/>
    </source>
</evidence>
<protein>
    <recommendedName>
        <fullName evidence="3">Solute-binding protein family 3/N-terminal domain-containing protein</fullName>
    </recommendedName>
</protein>
<dbReference type="Proteomes" id="UP000242181">
    <property type="component" value="Unassembled WGS sequence"/>
</dbReference>
<dbReference type="Gene3D" id="3.40.190.10">
    <property type="entry name" value="Periplasmic binding protein-like II"/>
    <property type="match status" value="1"/>
</dbReference>
<name>A0A2P7QX21_9GAMM</name>
<proteinExistence type="predicted"/>
<comment type="caution">
    <text evidence="1">The sequence shown here is derived from an EMBL/GenBank/DDBJ whole genome shotgun (WGS) entry which is preliminary data.</text>
</comment>
<dbReference type="RefSeq" id="WP_106453489.1">
    <property type="nucleotide sequence ID" value="NZ_PXYH01000011.1"/>
</dbReference>
<dbReference type="AlphaFoldDB" id="A0A2P7QX21"/>
<evidence type="ECO:0008006" key="3">
    <source>
        <dbReference type="Google" id="ProtNLM"/>
    </source>
</evidence>